<evidence type="ECO:0000313" key="3">
    <source>
        <dbReference type="Proteomes" id="UP001470230"/>
    </source>
</evidence>
<dbReference type="PANTHER" id="PTHR11937">
    <property type="entry name" value="ACTIN"/>
    <property type="match status" value="1"/>
</dbReference>
<dbReference type="InterPro" id="IPR004000">
    <property type="entry name" value="Actin"/>
</dbReference>
<dbReference type="SUPFAM" id="SSF53067">
    <property type="entry name" value="Actin-like ATPase domain"/>
    <property type="match status" value="2"/>
</dbReference>
<dbReference type="Pfam" id="PF00022">
    <property type="entry name" value="Actin"/>
    <property type="match status" value="2"/>
</dbReference>
<organism evidence="2 3">
    <name type="scientific">Tritrichomonas musculus</name>
    <dbReference type="NCBI Taxonomy" id="1915356"/>
    <lineage>
        <taxon>Eukaryota</taxon>
        <taxon>Metamonada</taxon>
        <taxon>Parabasalia</taxon>
        <taxon>Tritrichomonadida</taxon>
        <taxon>Tritrichomonadidae</taxon>
        <taxon>Tritrichomonas</taxon>
    </lineage>
</organism>
<dbReference type="EMBL" id="JAPFFF010000003">
    <property type="protein sequence ID" value="KAK8895371.1"/>
    <property type="molecule type" value="Genomic_DNA"/>
</dbReference>
<dbReference type="Gene3D" id="3.90.640.10">
    <property type="entry name" value="Actin, Chain A, domain 4"/>
    <property type="match status" value="1"/>
</dbReference>
<evidence type="ECO:0008006" key="4">
    <source>
        <dbReference type="Google" id="ProtNLM"/>
    </source>
</evidence>
<evidence type="ECO:0000256" key="1">
    <source>
        <dbReference type="RuleBase" id="RU000487"/>
    </source>
</evidence>
<dbReference type="Proteomes" id="UP001470230">
    <property type="component" value="Unassembled WGS sequence"/>
</dbReference>
<comment type="similarity">
    <text evidence="1">Belongs to the actin family.</text>
</comment>
<dbReference type="InterPro" id="IPR043129">
    <property type="entry name" value="ATPase_NBD"/>
</dbReference>
<name>A0ABR2KX35_9EUKA</name>
<accession>A0ABR2KX35</accession>
<protein>
    <recommendedName>
        <fullName evidence="4">Actin family protein</fullName>
    </recommendedName>
</protein>
<dbReference type="Gene3D" id="3.30.420.40">
    <property type="match status" value="2"/>
</dbReference>
<gene>
    <name evidence="2" type="ORF">M9Y10_023834</name>
</gene>
<evidence type="ECO:0000313" key="2">
    <source>
        <dbReference type="EMBL" id="KAK8895371.1"/>
    </source>
</evidence>
<dbReference type="SMART" id="SM00268">
    <property type="entry name" value="ACTIN"/>
    <property type="match status" value="1"/>
</dbReference>
<comment type="caution">
    <text evidence="2">The sequence shown here is derived from an EMBL/GenBank/DDBJ whole genome shotgun (WGS) entry which is preliminary data.</text>
</comment>
<proteinExistence type="inferred from homology"/>
<keyword evidence="3" id="KW-1185">Reference proteome</keyword>
<dbReference type="CDD" id="cd10169">
    <property type="entry name" value="ASKHA_NBD_actin-like"/>
    <property type="match status" value="1"/>
</dbReference>
<sequence length="359" mass="41164">MIDGSTTIIVDLGSYNIKAGLLTDADPRFIVPSAYPSGTHNFPIDKKIPVNCSPDFVISQGGVTNEDRMNYIFASIFDHIFPSDQPEPCELHFVLNYPPYPTRKHMSYIGQLSFELMEADSIILRPSAYFSQIQFSLPNCICIDIGHDITQVLAIEDYNIYSPSIYKSVCAGSSLDLFTSIDRFNVYKYETWGQIEQARKKKEDLAFSSLNFENELNKNDDYFPIVCGELLFNKKLFEAMVPEGKKPDKSVSTLMDEPSVAEIIKNSIEKCHESKRKLLWNNIIVSGGTSLMKGFRERLKKDLHEIAPSYGRPRLFFPDDAILNSWQGSKWMNQSIEDWLEISDYKEDHEVVFNRYVNY</sequence>
<reference evidence="2 3" key="1">
    <citation type="submission" date="2024-04" db="EMBL/GenBank/DDBJ databases">
        <title>Tritrichomonas musculus Genome.</title>
        <authorList>
            <person name="Alves-Ferreira E."/>
            <person name="Grigg M."/>
            <person name="Lorenzi H."/>
            <person name="Galac M."/>
        </authorList>
    </citation>
    <scope>NUCLEOTIDE SEQUENCE [LARGE SCALE GENOMIC DNA]</scope>
    <source>
        <strain evidence="2 3">EAF2021</strain>
    </source>
</reference>